<dbReference type="InterPro" id="IPR014729">
    <property type="entry name" value="Rossmann-like_a/b/a_fold"/>
</dbReference>
<organism evidence="3 4">
    <name type="scientific">Mycobacterium cookii</name>
    <dbReference type="NCBI Taxonomy" id="1775"/>
    <lineage>
        <taxon>Bacteria</taxon>
        <taxon>Bacillati</taxon>
        <taxon>Actinomycetota</taxon>
        <taxon>Actinomycetes</taxon>
        <taxon>Mycobacteriales</taxon>
        <taxon>Mycobacteriaceae</taxon>
        <taxon>Mycobacterium</taxon>
    </lineage>
</organism>
<dbReference type="Gene3D" id="3.40.50.620">
    <property type="entry name" value="HUPs"/>
    <property type="match status" value="2"/>
</dbReference>
<evidence type="ECO:0000313" key="3">
    <source>
        <dbReference type="EMBL" id="BBX45877.1"/>
    </source>
</evidence>
<gene>
    <name evidence="3" type="ORF">MCOO_18920</name>
</gene>
<feature type="domain" description="UspA" evidence="2">
    <location>
        <begin position="9"/>
        <end position="138"/>
    </location>
</feature>
<dbReference type="RefSeq" id="WP_163776112.1">
    <property type="nucleotide sequence ID" value="NZ_AP022569.1"/>
</dbReference>
<evidence type="ECO:0000256" key="1">
    <source>
        <dbReference type="ARBA" id="ARBA00008791"/>
    </source>
</evidence>
<accession>A0A7I7KVL9</accession>
<dbReference type="Proteomes" id="UP000465866">
    <property type="component" value="Chromosome"/>
</dbReference>
<dbReference type="PANTHER" id="PTHR46268">
    <property type="entry name" value="STRESS RESPONSE PROTEIN NHAX"/>
    <property type="match status" value="1"/>
</dbReference>
<dbReference type="EMBL" id="AP022569">
    <property type="protein sequence ID" value="BBX45877.1"/>
    <property type="molecule type" value="Genomic_DNA"/>
</dbReference>
<comment type="similarity">
    <text evidence="1">Belongs to the universal stress protein A family.</text>
</comment>
<dbReference type="InterPro" id="IPR006015">
    <property type="entry name" value="Universal_stress_UspA"/>
</dbReference>
<evidence type="ECO:0000313" key="4">
    <source>
        <dbReference type="Proteomes" id="UP000465866"/>
    </source>
</evidence>
<dbReference type="AlphaFoldDB" id="A0A7I7KVL9"/>
<evidence type="ECO:0000259" key="2">
    <source>
        <dbReference type="Pfam" id="PF00582"/>
    </source>
</evidence>
<dbReference type="InterPro" id="IPR006016">
    <property type="entry name" value="UspA"/>
</dbReference>
<dbReference type="Pfam" id="PF00582">
    <property type="entry name" value="Usp"/>
    <property type="match status" value="1"/>
</dbReference>
<protein>
    <submittedName>
        <fullName evidence="3">Universal stress protein</fullName>
    </submittedName>
</protein>
<sequence length="270" mass="28992">MTNRRIGPTVIVGIDGSHAAIHAAQWAADEAVGHEVPLLMLAILKSTHTSAEDYDRDVAHAETSLLAARAAVEAKGIPVKIETDILRGQPGAILVSESDGAEMVCVGSTGIDRYSRALLGSTATEVAEKALCPVAVIRSQPDGPGPAINWIVVAIDDSPDRDIVIDEAMREAELHKLPVLAIGTDRADGRAAAAHDLENRLKPWRRWYPNVHIYPVTTHDGVARFVKHHDDLVPMAVIGSADAGQLAQIVGPYDHPIFRHPQSSALIIRE</sequence>
<name>A0A7I7KVL9_9MYCO</name>
<dbReference type="PRINTS" id="PR01438">
    <property type="entry name" value="UNVRSLSTRESS"/>
</dbReference>
<proteinExistence type="inferred from homology"/>
<dbReference type="PANTHER" id="PTHR46268:SF6">
    <property type="entry name" value="UNIVERSAL STRESS PROTEIN UP12"/>
    <property type="match status" value="1"/>
</dbReference>
<dbReference type="KEGG" id="mcoo:MCOO_18920"/>
<keyword evidence="4" id="KW-1185">Reference proteome</keyword>
<dbReference type="SUPFAM" id="SSF52402">
    <property type="entry name" value="Adenine nucleotide alpha hydrolases-like"/>
    <property type="match status" value="2"/>
</dbReference>
<reference evidence="3 4" key="1">
    <citation type="journal article" date="2019" name="Emerg. Microbes Infect.">
        <title>Comprehensive subspecies identification of 175 nontuberculous mycobacteria species based on 7547 genomic profiles.</title>
        <authorList>
            <person name="Matsumoto Y."/>
            <person name="Kinjo T."/>
            <person name="Motooka D."/>
            <person name="Nabeya D."/>
            <person name="Jung N."/>
            <person name="Uechi K."/>
            <person name="Horii T."/>
            <person name="Iida T."/>
            <person name="Fujita J."/>
            <person name="Nakamura S."/>
        </authorList>
    </citation>
    <scope>NUCLEOTIDE SEQUENCE [LARGE SCALE GENOMIC DNA]</scope>
    <source>
        <strain evidence="3 4">JCM 12404</strain>
    </source>
</reference>